<evidence type="ECO:0000256" key="5">
    <source>
        <dbReference type="ARBA" id="ARBA00023180"/>
    </source>
</evidence>
<keyword evidence="5" id="KW-0325">Glycoprotein</keyword>
<dbReference type="PROSITE" id="PS00941">
    <property type="entry name" value="CARBOXYLESTERASE_B_2"/>
    <property type="match status" value="1"/>
</dbReference>
<keyword evidence="4" id="KW-1015">Disulfide bond</keyword>
<dbReference type="EC" id="3.1.1.-" evidence="6"/>
<dbReference type="GO" id="GO:0052689">
    <property type="term" value="F:carboxylic ester hydrolase activity"/>
    <property type="evidence" value="ECO:0007669"/>
    <property type="project" value="UniProtKB-KW"/>
</dbReference>
<dbReference type="SUPFAM" id="SSF53474">
    <property type="entry name" value="alpha/beta-Hydrolases"/>
    <property type="match status" value="1"/>
</dbReference>
<sequence length="558" mass="62857">MAREMIWRLLLLIILPIFVTTQEADLLVRVKQGTLRGSLRKTWGGRSILAFQGIPYAEPPIGDRRFQPPTPARAWGGVLDATGPHAYCPQKDLFYDSINVFVEEDCLYLNVYTPTTRKLLPVIVYIHGGAFTSDSGNPDLYGPDILLDKDLVLVTINYRLGALGFLSLEDSVLPGNNGLKDQSLALRWVKDNIIRFGGNSGKVTIFGNSAGGASVYYHILSPLSKGLFHYAISSSGIATSSWAMAKRGEAKAQAIKLAKTFNCTTSSSALIIKCLQTVDQRDIVELVYKSMEFSYEKSIPYRPVIEPKLHGSFISDHPLHIIKSGKFNHVPYMNGVTTEDGAIKSAAIYDDDALVNQMDSEFTDLAPVMFYYDDQSWKGAASQMIRAFYFQNRSIDSNTKSQLTDLFTDGLFYYPQRAGSELHAKYSTRPVYFYLFGYRGSKSVSIYFGNPTYDYGVCHCDDLIYSLSNELFDDYESTQTDLNMNHVVTTLLYNFASFGNPTPGRSEPVAVKWEPIQNNTFKYLSIMGPTKIKMEEALYEERYRFWKKFAIFPEIENL</sequence>
<evidence type="ECO:0000256" key="4">
    <source>
        <dbReference type="ARBA" id="ARBA00023157"/>
    </source>
</evidence>
<protein>
    <recommendedName>
        <fullName evidence="6">Carboxylic ester hydrolase</fullName>
        <ecNumber evidence="6">3.1.1.-</ecNumber>
    </recommendedName>
</protein>
<evidence type="ECO:0000313" key="8">
    <source>
        <dbReference type="EMBL" id="KAB0800215.1"/>
    </source>
</evidence>
<reference evidence="8 9" key="1">
    <citation type="journal article" date="2018" name="Elife">
        <title>Firefly genomes illuminate parallel origins of bioluminescence in beetles.</title>
        <authorList>
            <person name="Fallon T.R."/>
            <person name="Lower S.E."/>
            <person name="Chang C.H."/>
            <person name="Bessho-Uehara M."/>
            <person name="Martin G.J."/>
            <person name="Bewick A.J."/>
            <person name="Behringer M."/>
            <person name="Debat H.J."/>
            <person name="Wong I."/>
            <person name="Day J.C."/>
            <person name="Suvorov A."/>
            <person name="Silva C.J."/>
            <person name="Stanger-Hall K.F."/>
            <person name="Hall D.W."/>
            <person name="Schmitz R.J."/>
            <person name="Nelson D.R."/>
            <person name="Lewis S.M."/>
            <person name="Shigenobu S."/>
            <person name="Bybee S.M."/>
            <person name="Larracuente A.M."/>
            <person name="Oba Y."/>
            <person name="Weng J.K."/>
        </authorList>
    </citation>
    <scope>NUCLEOTIDE SEQUENCE [LARGE SCALE GENOMIC DNA]</scope>
    <source>
        <strain evidence="8">1611_PpyrPB1</strain>
        <tissue evidence="8">Whole body</tissue>
    </source>
</reference>
<dbReference type="PANTHER" id="PTHR43142">
    <property type="entry name" value="CARBOXYLIC ESTER HYDROLASE"/>
    <property type="match status" value="1"/>
</dbReference>
<dbReference type="InParanoid" id="A0A5N4AS79"/>
<accession>A0A5N4AS79</accession>
<feature type="chain" id="PRO_5024468559" description="Carboxylic ester hydrolase" evidence="6">
    <location>
        <begin position="22"/>
        <end position="558"/>
    </location>
</feature>
<dbReference type="InterPro" id="IPR029058">
    <property type="entry name" value="AB_hydrolase_fold"/>
</dbReference>
<name>A0A5N4AS79_PHOPY</name>
<proteinExistence type="inferred from homology"/>
<comment type="similarity">
    <text evidence="1 6">Belongs to the type-B carboxylesterase/lipase family.</text>
</comment>
<comment type="caution">
    <text evidence="8">The sequence shown here is derived from an EMBL/GenBank/DDBJ whole genome shotgun (WGS) entry which is preliminary data.</text>
</comment>
<dbReference type="InterPro" id="IPR019819">
    <property type="entry name" value="Carboxylesterase_B_CS"/>
</dbReference>
<gene>
    <name evidence="8" type="ORF">PPYR_05955</name>
</gene>
<evidence type="ECO:0000256" key="6">
    <source>
        <dbReference type="RuleBase" id="RU361235"/>
    </source>
</evidence>
<dbReference type="Proteomes" id="UP000327044">
    <property type="component" value="Unassembled WGS sequence"/>
</dbReference>
<dbReference type="PANTHER" id="PTHR43142:SF1">
    <property type="entry name" value="CARBOXYLIC ESTER HYDROLASE"/>
    <property type="match status" value="1"/>
</dbReference>
<dbReference type="EMBL" id="VVIM01000004">
    <property type="protein sequence ID" value="KAB0800215.1"/>
    <property type="molecule type" value="Genomic_DNA"/>
</dbReference>
<feature type="signal peptide" evidence="6">
    <location>
        <begin position="1"/>
        <end position="21"/>
    </location>
</feature>
<keyword evidence="2" id="KW-0719">Serine esterase</keyword>
<dbReference type="AlphaFoldDB" id="A0A5N4AS79"/>
<keyword evidence="9" id="KW-1185">Reference proteome</keyword>
<evidence type="ECO:0000259" key="7">
    <source>
        <dbReference type="Pfam" id="PF00135"/>
    </source>
</evidence>
<evidence type="ECO:0000256" key="2">
    <source>
        <dbReference type="ARBA" id="ARBA00022487"/>
    </source>
</evidence>
<evidence type="ECO:0000256" key="3">
    <source>
        <dbReference type="ARBA" id="ARBA00022801"/>
    </source>
</evidence>
<dbReference type="OrthoDB" id="19653at2759"/>
<keyword evidence="6" id="KW-0732">Signal</keyword>
<organism evidence="8 9">
    <name type="scientific">Photinus pyralis</name>
    <name type="common">Common eastern firefly</name>
    <name type="synonym">Lampyris pyralis</name>
    <dbReference type="NCBI Taxonomy" id="7054"/>
    <lineage>
        <taxon>Eukaryota</taxon>
        <taxon>Metazoa</taxon>
        <taxon>Ecdysozoa</taxon>
        <taxon>Arthropoda</taxon>
        <taxon>Hexapoda</taxon>
        <taxon>Insecta</taxon>
        <taxon>Pterygota</taxon>
        <taxon>Neoptera</taxon>
        <taxon>Endopterygota</taxon>
        <taxon>Coleoptera</taxon>
        <taxon>Polyphaga</taxon>
        <taxon>Elateriformia</taxon>
        <taxon>Elateroidea</taxon>
        <taxon>Lampyridae</taxon>
        <taxon>Lampyrinae</taxon>
        <taxon>Photinus</taxon>
    </lineage>
</organism>
<evidence type="ECO:0000256" key="1">
    <source>
        <dbReference type="ARBA" id="ARBA00005964"/>
    </source>
</evidence>
<dbReference type="InterPro" id="IPR019826">
    <property type="entry name" value="Carboxylesterase_B_AS"/>
</dbReference>
<keyword evidence="3 6" id="KW-0378">Hydrolase</keyword>
<evidence type="ECO:0000313" key="9">
    <source>
        <dbReference type="Proteomes" id="UP000327044"/>
    </source>
</evidence>
<dbReference type="InterPro" id="IPR002018">
    <property type="entry name" value="CarbesteraseB"/>
</dbReference>
<dbReference type="Pfam" id="PF00135">
    <property type="entry name" value="COesterase"/>
    <property type="match status" value="1"/>
</dbReference>
<feature type="domain" description="Carboxylesterase type B" evidence="7">
    <location>
        <begin position="26"/>
        <end position="546"/>
    </location>
</feature>
<dbReference type="PROSITE" id="PS00122">
    <property type="entry name" value="CARBOXYLESTERASE_B_1"/>
    <property type="match status" value="1"/>
</dbReference>
<dbReference type="Gene3D" id="3.40.50.1820">
    <property type="entry name" value="alpha/beta hydrolase"/>
    <property type="match status" value="1"/>
</dbReference>